<dbReference type="EMBL" id="FRXN01000003">
    <property type="protein sequence ID" value="SHO62798.1"/>
    <property type="molecule type" value="Genomic_DNA"/>
</dbReference>
<dbReference type="Proteomes" id="UP000184609">
    <property type="component" value="Unassembled WGS sequence"/>
</dbReference>
<name>A0A1M7ZD25_9BACT</name>
<dbReference type="AlphaFoldDB" id="A0A1M7ZD25"/>
<gene>
    <name evidence="1" type="ORF">SAMN04488108_2321</name>
</gene>
<organism evidence="1 2">
    <name type="scientific">Algoriphagus zhangzhouensis</name>
    <dbReference type="NCBI Taxonomy" id="1073327"/>
    <lineage>
        <taxon>Bacteria</taxon>
        <taxon>Pseudomonadati</taxon>
        <taxon>Bacteroidota</taxon>
        <taxon>Cytophagia</taxon>
        <taxon>Cytophagales</taxon>
        <taxon>Cyclobacteriaceae</taxon>
        <taxon>Algoriphagus</taxon>
    </lineage>
</organism>
<dbReference type="STRING" id="1073327.SAMN04488108_2321"/>
<evidence type="ECO:0008006" key="3">
    <source>
        <dbReference type="Google" id="ProtNLM"/>
    </source>
</evidence>
<evidence type="ECO:0000313" key="2">
    <source>
        <dbReference type="Proteomes" id="UP000184609"/>
    </source>
</evidence>
<dbReference type="RefSeq" id="WP_134204438.1">
    <property type="nucleotide sequence ID" value="NZ_FRXN01000003.1"/>
</dbReference>
<evidence type="ECO:0000313" key="1">
    <source>
        <dbReference type="EMBL" id="SHO62798.1"/>
    </source>
</evidence>
<protein>
    <recommendedName>
        <fullName evidence="3">Lipoprotein</fullName>
    </recommendedName>
</protein>
<dbReference type="PROSITE" id="PS51257">
    <property type="entry name" value="PROKAR_LIPOPROTEIN"/>
    <property type="match status" value="1"/>
</dbReference>
<proteinExistence type="predicted"/>
<accession>A0A1M7ZD25</accession>
<reference evidence="2" key="1">
    <citation type="submission" date="2016-12" db="EMBL/GenBank/DDBJ databases">
        <authorList>
            <person name="Varghese N."/>
            <person name="Submissions S."/>
        </authorList>
    </citation>
    <scope>NUCLEOTIDE SEQUENCE [LARGE SCALE GENOMIC DNA]</scope>
    <source>
        <strain evidence="2">DSM 25035</strain>
    </source>
</reference>
<sequence>MKRILIIVIITLVSCSDKVNEEKLMSLNIDKLYLSDQEDRKNNEINNWSIVSKRDEFRRKRVGQLIDSNKIISAKDYAKAAMIFQHGVDSSDYLKAVEFMKTAMKIDSTVNKSLFAAATDRYLLSIGKPQVYGTQYIQEGNGTWELKNYDTTAISDEEKKRFGVGSLNEQMEKLKELNKGN</sequence>
<dbReference type="OrthoDB" id="9814760at2"/>
<keyword evidence="2" id="KW-1185">Reference proteome</keyword>